<keyword evidence="4 10" id="KW-0808">Transferase</keyword>
<sequence>MVLTTPTSAYVALGSNIGDREQYLLDAIACLNENEDVFIAVRSSIYETEPVGLVDQAPFLNMVIGVETQLSAQELFAHMVSIESTLGRTRELRFGPRTIDLDLLLYGELAQDNPELILPHPRMEERAFVLVPLVEAMKKQQKEQADQWAAKLQHLNRKEGVTLWKKM</sequence>
<keyword evidence="5" id="KW-0547">Nucleotide-binding</keyword>
<evidence type="ECO:0000256" key="2">
    <source>
        <dbReference type="ARBA" id="ARBA00005051"/>
    </source>
</evidence>
<dbReference type="SUPFAM" id="SSF55083">
    <property type="entry name" value="6-hydroxymethyl-7,8-dihydropterin pyrophosphokinase, HPPK"/>
    <property type="match status" value="1"/>
</dbReference>
<reference evidence="10" key="1">
    <citation type="submission" date="2020-03" db="EMBL/GenBank/DDBJ databases">
        <title>Draft sequencing of Paenibacilllus sp. S3N08.</title>
        <authorList>
            <person name="Kim D.-U."/>
        </authorList>
    </citation>
    <scope>NUCLEOTIDE SEQUENCE</scope>
    <source>
        <strain evidence="10">S3N08</strain>
    </source>
</reference>
<evidence type="ECO:0000313" key="11">
    <source>
        <dbReference type="Proteomes" id="UP001165962"/>
    </source>
</evidence>
<dbReference type="EC" id="2.7.6.3" evidence="3"/>
<dbReference type="GO" id="GO:0003848">
    <property type="term" value="F:2-amino-4-hydroxy-6-hydroxymethyldihydropteridine diphosphokinase activity"/>
    <property type="evidence" value="ECO:0007669"/>
    <property type="project" value="UniProtKB-EC"/>
</dbReference>
<keyword evidence="7" id="KW-0067">ATP-binding</keyword>
<dbReference type="InterPro" id="IPR035907">
    <property type="entry name" value="Hppk_sf"/>
</dbReference>
<dbReference type="CDD" id="cd00483">
    <property type="entry name" value="HPPK"/>
    <property type="match status" value="1"/>
</dbReference>
<evidence type="ECO:0000256" key="3">
    <source>
        <dbReference type="ARBA" id="ARBA00013253"/>
    </source>
</evidence>
<evidence type="ECO:0000256" key="8">
    <source>
        <dbReference type="ARBA" id="ARBA00022909"/>
    </source>
</evidence>
<dbReference type="InterPro" id="IPR000550">
    <property type="entry name" value="Hppk"/>
</dbReference>
<dbReference type="PANTHER" id="PTHR43071">
    <property type="entry name" value="2-AMINO-4-HYDROXY-6-HYDROXYMETHYLDIHYDROPTERIDINE PYROPHOSPHOKINASE"/>
    <property type="match status" value="1"/>
</dbReference>
<evidence type="ECO:0000313" key="10">
    <source>
        <dbReference type="EMBL" id="NHN35048.1"/>
    </source>
</evidence>
<feature type="domain" description="7,8-dihydro-6-hydroxymethylpterin-pyrophosphokinase" evidence="9">
    <location>
        <begin position="93"/>
        <end position="104"/>
    </location>
</feature>
<dbReference type="Gene3D" id="3.30.70.560">
    <property type="entry name" value="7,8-Dihydro-6-hydroxymethylpterin-pyrophosphokinase HPPK"/>
    <property type="match status" value="1"/>
</dbReference>
<evidence type="ECO:0000256" key="5">
    <source>
        <dbReference type="ARBA" id="ARBA00022741"/>
    </source>
</evidence>
<evidence type="ECO:0000256" key="4">
    <source>
        <dbReference type="ARBA" id="ARBA00022679"/>
    </source>
</evidence>
<dbReference type="PANTHER" id="PTHR43071:SF1">
    <property type="entry name" value="2-AMINO-4-HYDROXY-6-HYDROXYMETHYLDIHYDROPTERIDINE PYROPHOSPHOKINASE"/>
    <property type="match status" value="1"/>
</dbReference>
<protein>
    <recommendedName>
        <fullName evidence="3">2-amino-4-hydroxy-6-hydroxymethyldihydropteridine diphosphokinase</fullName>
        <ecNumber evidence="3">2.7.6.3</ecNumber>
    </recommendedName>
</protein>
<dbReference type="RefSeq" id="WP_166157157.1">
    <property type="nucleotide sequence ID" value="NZ_JAAOIW010000026.1"/>
</dbReference>
<dbReference type="Proteomes" id="UP001165962">
    <property type="component" value="Unassembled WGS sequence"/>
</dbReference>
<dbReference type="PROSITE" id="PS00794">
    <property type="entry name" value="HPPK"/>
    <property type="match status" value="1"/>
</dbReference>
<gene>
    <name evidence="10" type="primary">folK</name>
    <name evidence="10" type="ORF">G9U52_35560</name>
</gene>
<evidence type="ECO:0000256" key="1">
    <source>
        <dbReference type="ARBA" id="ARBA00000198"/>
    </source>
</evidence>
<dbReference type="EMBL" id="JAAOIW010000026">
    <property type="protein sequence ID" value="NHN35048.1"/>
    <property type="molecule type" value="Genomic_DNA"/>
</dbReference>
<accession>A0ABX0JGJ4</accession>
<comment type="caution">
    <text evidence="10">The sequence shown here is derived from an EMBL/GenBank/DDBJ whole genome shotgun (WGS) entry which is preliminary data.</text>
</comment>
<keyword evidence="8" id="KW-0289">Folate biosynthesis</keyword>
<keyword evidence="6" id="KW-0418">Kinase</keyword>
<dbReference type="NCBIfam" id="TIGR01498">
    <property type="entry name" value="folK"/>
    <property type="match status" value="1"/>
</dbReference>
<comment type="pathway">
    <text evidence="2">Cofactor biosynthesis; tetrahydrofolate biosynthesis; 2-amino-4-hydroxy-6-hydroxymethyl-7,8-dihydropteridine diphosphate from 7,8-dihydroneopterin triphosphate: step 4/4.</text>
</comment>
<organism evidence="10 11">
    <name type="scientific">Paenibacillus agricola</name>
    <dbReference type="NCBI Taxonomy" id="2716264"/>
    <lineage>
        <taxon>Bacteria</taxon>
        <taxon>Bacillati</taxon>
        <taxon>Bacillota</taxon>
        <taxon>Bacilli</taxon>
        <taxon>Bacillales</taxon>
        <taxon>Paenibacillaceae</taxon>
        <taxon>Paenibacillus</taxon>
    </lineage>
</organism>
<name>A0ABX0JGJ4_9BACL</name>
<comment type="catalytic activity">
    <reaction evidence="1">
        <text>6-hydroxymethyl-7,8-dihydropterin + ATP = (7,8-dihydropterin-6-yl)methyl diphosphate + AMP + H(+)</text>
        <dbReference type="Rhea" id="RHEA:11412"/>
        <dbReference type="ChEBI" id="CHEBI:15378"/>
        <dbReference type="ChEBI" id="CHEBI:30616"/>
        <dbReference type="ChEBI" id="CHEBI:44841"/>
        <dbReference type="ChEBI" id="CHEBI:72950"/>
        <dbReference type="ChEBI" id="CHEBI:456215"/>
        <dbReference type="EC" id="2.7.6.3"/>
    </reaction>
</comment>
<dbReference type="Pfam" id="PF01288">
    <property type="entry name" value="HPPK"/>
    <property type="match status" value="1"/>
</dbReference>
<evidence type="ECO:0000256" key="7">
    <source>
        <dbReference type="ARBA" id="ARBA00022840"/>
    </source>
</evidence>
<evidence type="ECO:0000256" key="6">
    <source>
        <dbReference type="ARBA" id="ARBA00022777"/>
    </source>
</evidence>
<keyword evidence="11" id="KW-1185">Reference proteome</keyword>
<evidence type="ECO:0000259" key="9">
    <source>
        <dbReference type="PROSITE" id="PS00794"/>
    </source>
</evidence>
<proteinExistence type="predicted"/>